<sequence length="152" mass="16169">MAVSIRLSRGGSKKRPYYKIVVADARSPRDGRFIERIGSYNPLLAKDNPERVKLDVERAKHWVEVGAQPTDRVARFLDAAGVKERAARNNPNKAEPGKKAKDRAEERAAKAAEAAEAAAAAAAAPAVEEAPAAEEAVAEAPAAEATEEQAEG</sequence>
<evidence type="ECO:0000256" key="4">
    <source>
        <dbReference type="SAM" id="MobiDB-lite"/>
    </source>
</evidence>
<dbReference type="AlphaFoldDB" id="A0A6M4AW80"/>
<dbReference type="GO" id="GO:0015935">
    <property type="term" value="C:small ribosomal subunit"/>
    <property type="evidence" value="ECO:0007669"/>
    <property type="project" value="TreeGrafter"/>
</dbReference>
<dbReference type="PANTHER" id="PTHR12919">
    <property type="entry name" value="30S RIBOSOMAL PROTEIN S16"/>
    <property type="match status" value="1"/>
</dbReference>
<dbReference type="RefSeq" id="WP_169946815.1">
    <property type="nucleotide sequence ID" value="NZ_CP053015.1"/>
</dbReference>
<dbReference type="PANTHER" id="PTHR12919:SF20">
    <property type="entry name" value="SMALL RIBOSOMAL SUBUNIT PROTEIN BS16M"/>
    <property type="match status" value="1"/>
</dbReference>
<keyword evidence="2 3" id="KW-0687">Ribonucleoprotein</keyword>
<keyword evidence="6" id="KW-1185">Reference proteome</keyword>
<dbReference type="NCBIfam" id="TIGR00002">
    <property type="entry name" value="S16"/>
    <property type="match status" value="1"/>
</dbReference>
<feature type="compositionally biased region" description="Low complexity" evidence="4">
    <location>
        <begin position="111"/>
        <end position="144"/>
    </location>
</feature>
<evidence type="ECO:0000256" key="3">
    <source>
        <dbReference type="HAMAP-Rule" id="MF_00385"/>
    </source>
</evidence>
<dbReference type="Gene3D" id="3.30.1320.10">
    <property type="match status" value="1"/>
</dbReference>
<evidence type="ECO:0000256" key="1">
    <source>
        <dbReference type="ARBA" id="ARBA00022980"/>
    </source>
</evidence>
<dbReference type="Proteomes" id="UP000503018">
    <property type="component" value="Chromosome"/>
</dbReference>
<evidence type="ECO:0000313" key="5">
    <source>
        <dbReference type="EMBL" id="QJQ32996.1"/>
    </source>
</evidence>
<accession>A0A6M4AW80</accession>
<name>A0A6M4AW80_9SPHN</name>
<feature type="compositionally biased region" description="Basic and acidic residues" evidence="4">
    <location>
        <begin position="95"/>
        <end position="110"/>
    </location>
</feature>
<keyword evidence="1 3" id="KW-0689">Ribosomal protein</keyword>
<dbReference type="EMBL" id="CP053015">
    <property type="protein sequence ID" value="QJQ32996.1"/>
    <property type="molecule type" value="Genomic_DNA"/>
</dbReference>
<evidence type="ECO:0000256" key="2">
    <source>
        <dbReference type="ARBA" id="ARBA00023274"/>
    </source>
</evidence>
<dbReference type="InterPro" id="IPR000307">
    <property type="entry name" value="Ribosomal_bS16"/>
</dbReference>
<reference evidence="5 6" key="1">
    <citation type="submission" date="2020-01" db="EMBL/GenBank/DDBJ databases">
        <title>Sphingomonas sp. strain CSW-10.</title>
        <authorList>
            <person name="Chen W.-M."/>
        </authorList>
    </citation>
    <scope>NUCLEOTIDE SEQUENCE [LARGE SCALE GENOMIC DNA]</scope>
    <source>
        <strain evidence="5 6">CSW-10</strain>
    </source>
</reference>
<dbReference type="SUPFAM" id="SSF54565">
    <property type="entry name" value="Ribosomal protein S16"/>
    <property type="match status" value="1"/>
</dbReference>
<protein>
    <recommendedName>
        <fullName evidence="3">Small ribosomal subunit protein bS16</fullName>
    </recommendedName>
</protein>
<feature type="region of interest" description="Disordered" evidence="4">
    <location>
        <begin position="84"/>
        <end position="152"/>
    </location>
</feature>
<dbReference type="HAMAP" id="MF_00385">
    <property type="entry name" value="Ribosomal_bS16"/>
    <property type="match status" value="1"/>
</dbReference>
<dbReference type="GO" id="GO:0006412">
    <property type="term" value="P:translation"/>
    <property type="evidence" value="ECO:0007669"/>
    <property type="project" value="UniProtKB-UniRule"/>
</dbReference>
<evidence type="ECO:0000313" key="6">
    <source>
        <dbReference type="Proteomes" id="UP000503018"/>
    </source>
</evidence>
<dbReference type="KEGG" id="slan:GV829_11540"/>
<proteinExistence type="inferred from homology"/>
<comment type="similarity">
    <text evidence="3">Belongs to the bacterial ribosomal protein bS16 family.</text>
</comment>
<organism evidence="5 6">
    <name type="scientific">Sphingomonas lacunae</name>
    <dbReference type="NCBI Taxonomy" id="2698828"/>
    <lineage>
        <taxon>Bacteria</taxon>
        <taxon>Pseudomonadati</taxon>
        <taxon>Pseudomonadota</taxon>
        <taxon>Alphaproteobacteria</taxon>
        <taxon>Sphingomonadales</taxon>
        <taxon>Sphingomonadaceae</taxon>
        <taxon>Sphingomonas</taxon>
    </lineage>
</organism>
<gene>
    <name evidence="3 5" type="primary">rpsP</name>
    <name evidence="5" type="ORF">GV829_11540</name>
</gene>
<dbReference type="GO" id="GO:0003735">
    <property type="term" value="F:structural constituent of ribosome"/>
    <property type="evidence" value="ECO:0007669"/>
    <property type="project" value="InterPro"/>
</dbReference>
<dbReference type="InterPro" id="IPR023803">
    <property type="entry name" value="Ribosomal_bS16_dom_sf"/>
</dbReference>
<dbReference type="Pfam" id="PF00886">
    <property type="entry name" value="Ribosomal_S16"/>
    <property type="match status" value="1"/>
</dbReference>
<dbReference type="GO" id="GO:0005737">
    <property type="term" value="C:cytoplasm"/>
    <property type="evidence" value="ECO:0007669"/>
    <property type="project" value="UniProtKB-ARBA"/>
</dbReference>